<proteinExistence type="predicted"/>
<evidence type="ECO:0000313" key="1">
    <source>
        <dbReference type="EnsemblPlants" id="AVESA.00010b.r2.6AG1015290.1.CDS"/>
    </source>
</evidence>
<protein>
    <submittedName>
        <fullName evidence="1">Uncharacterized protein</fullName>
    </submittedName>
</protein>
<accession>A0ACD5YIY1</accession>
<reference evidence="1" key="2">
    <citation type="submission" date="2025-09" db="UniProtKB">
        <authorList>
            <consortium name="EnsemblPlants"/>
        </authorList>
    </citation>
    <scope>IDENTIFICATION</scope>
</reference>
<dbReference type="Proteomes" id="UP001732700">
    <property type="component" value="Chromosome 6A"/>
</dbReference>
<keyword evidence="2" id="KW-1185">Reference proteome</keyword>
<dbReference type="EnsemblPlants" id="AVESA.00010b.r2.6AG1015290.1">
    <property type="protein sequence ID" value="AVESA.00010b.r2.6AG1015290.1.CDS"/>
    <property type="gene ID" value="AVESA.00010b.r2.6AG1015290"/>
</dbReference>
<sequence>MVPESAKEVQIATEAMGCNGRKYKAPPEQGQITVSGKTKCFACKETSHTLDQCRIKDKLVTVAQIFGHSTSFPFYMIQPSDEVVENEKFYHHSLLITSNTRNLDLTRVKTELNKFWKLTDDWEIRRENRQNFIASFNLEDDLISCLKSPNVEIYLDEKEVKFTLERWDEGAGEKFDLIREWVLVYGVPGTYRNWKELYQVASAVGVLLEVDEESLESGDKEPIRLRIALGSLVGAPFSYHFVFGWSSRLVKFMIEDNIERVEGQRKELEERNFIVMKEYENISEDDIEVPPETLSNGMNSESTGVALADNYSMDINGCSDEEQREELKTTETAALLEVAKFIAELRSDGGIKENNANAMVDTTTKSKKAAEGGRSTSESSTGGDHMLGLEGSDNKHKKELKTWKTATLLEVPKFTEEFRTDGENKENNASAIMGNRTDSEKTTEDMFKAEGGQSISGSSTSLIEGAFRGIHKPPIKNVYTRRRDRKQKGSTEASTLFADISSDSAHESIQKPPIKNVYERKRYPKQNESTEQQAASKEVNKGMNPGNSSNTTRVAISTCNVLDSKKLLEKENEKEMKMAETALLGKGPKSSEEIRDGENKHSNVRTSTTYYTRKKEAAEAETLRAEGAQSISRSSECMIRVTDTKGVAVPGAMPERAQFDGKQHVSKMTTRLTQLCKEFNTYNEIYDSFTEMGLRENLLKGIYAYGLEKPSAVHQRGIVPLCKGLDVIQQSLYGTTVTLACGVLQRLDYRSTECQALVLVPTRDLAQETEKVIGALGQWLGVKVHACFGGTSVREDKQILSSSVQVMVATPGRVLDMLRRQALCPDNIRMFILDEADEMLTGSLKDQIYDIIQLLPTKIQFGVFSTTMSHEALKLCRKCMNEPMKVIVPKDEELDGISVKQFYVKVENEESKFDKLCDLLDTMAVTQSIIFVNARRKVKSLAEKIRGRDYTVSTSHGGMDQQAKDVAIQDLRSGSSRVLITTDLRGTDALQVPVVINYDLPTQPIQYLRHVQRSGQSGGKGVTISFVTRSDDRVLSDTQKFCNTQIVELPSNSADL</sequence>
<evidence type="ECO:0000313" key="2">
    <source>
        <dbReference type="Proteomes" id="UP001732700"/>
    </source>
</evidence>
<name>A0ACD5YIY1_AVESA</name>
<organism evidence="1 2">
    <name type="scientific">Avena sativa</name>
    <name type="common">Oat</name>
    <dbReference type="NCBI Taxonomy" id="4498"/>
    <lineage>
        <taxon>Eukaryota</taxon>
        <taxon>Viridiplantae</taxon>
        <taxon>Streptophyta</taxon>
        <taxon>Embryophyta</taxon>
        <taxon>Tracheophyta</taxon>
        <taxon>Spermatophyta</taxon>
        <taxon>Magnoliopsida</taxon>
        <taxon>Liliopsida</taxon>
        <taxon>Poales</taxon>
        <taxon>Poaceae</taxon>
        <taxon>BOP clade</taxon>
        <taxon>Pooideae</taxon>
        <taxon>Poodae</taxon>
        <taxon>Poeae</taxon>
        <taxon>Poeae Chloroplast Group 1 (Aveneae type)</taxon>
        <taxon>Aveninae</taxon>
        <taxon>Avena</taxon>
    </lineage>
</organism>
<reference evidence="1" key="1">
    <citation type="submission" date="2021-05" db="EMBL/GenBank/DDBJ databases">
        <authorList>
            <person name="Scholz U."/>
            <person name="Mascher M."/>
            <person name="Fiebig A."/>
        </authorList>
    </citation>
    <scope>NUCLEOTIDE SEQUENCE [LARGE SCALE GENOMIC DNA]</scope>
</reference>